<organism evidence="1 2">
    <name type="scientific">Bradyrhizobium valentinum</name>
    <dbReference type="NCBI Taxonomy" id="1518501"/>
    <lineage>
        <taxon>Bacteria</taxon>
        <taxon>Pseudomonadati</taxon>
        <taxon>Pseudomonadota</taxon>
        <taxon>Alphaproteobacteria</taxon>
        <taxon>Hyphomicrobiales</taxon>
        <taxon>Nitrobacteraceae</taxon>
        <taxon>Bradyrhizobium</taxon>
    </lineage>
</organism>
<sequence length="70" mass="7644">MFIRDVDASGTMVSDRNRCAGISNEIGNFVIATQAGSFTSMTLSYTGDPTVFRINQHESGYILCQQFSAD</sequence>
<evidence type="ECO:0000313" key="1">
    <source>
        <dbReference type="EMBL" id="KRR02445.1"/>
    </source>
</evidence>
<dbReference type="EMBL" id="LLXX01000150">
    <property type="protein sequence ID" value="KRR02445.1"/>
    <property type="molecule type" value="Genomic_DNA"/>
</dbReference>
<dbReference type="RefSeq" id="WP_057853148.1">
    <property type="nucleotide sequence ID" value="NZ_LLXX01000150.1"/>
</dbReference>
<name>A0A0R3L9T6_9BRAD</name>
<dbReference type="Proteomes" id="UP000051913">
    <property type="component" value="Unassembled WGS sequence"/>
</dbReference>
<dbReference type="AlphaFoldDB" id="A0A0R3L9T6"/>
<keyword evidence="2" id="KW-1185">Reference proteome</keyword>
<protein>
    <submittedName>
        <fullName evidence="1">Uncharacterized protein</fullName>
    </submittedName>
</protein>
<gene>
    <name evidence="1" type="ORF">CP49_37695</name>
</gene>
<reference evidence="1 2" key="1">
    <citation type="submission" date="2014-03" db="EMBL/GenBank/DDBJ databases">
        <title>Bradyrhizobium valentinum sp. nov., isolated from effective nodules of Lupinus mariae-josephae, a lupine endemic of basic-lime soils in Eastern Spain.</title>
        <authorList>
            <person name="Duran D."/>
            <person name="Rey L."/>
            <person name="Navarro A."/>
            <person name="Busquets A."/>
            <person name="Imperial J."/>
            <person name="Ruiz-Argueso T."/>
        </authorList>
    </citation>
    <scope>NUCLEOTIDE SEQUENCE [LARGE SCALE GENOMIC DNA]</scope>
    <source>
        <strain evidence="1 2">LmjM3</strain>
    </source>
</reference>
<accession>A0A0R3L9T6</accession>
<evidence type="ECO:0000313" key="2">
    <source>
        <dbReference type="Proteomes" id="UP000051913"/>
    </source>
</evidence>
<comment type="caution">
    <text evidence="1">The sequence shown here is derived from an EMBL/GenBank/DDBJ whole genome shotgun (WGS) entry which is preliminary data.</text>
</comment>
<proteinExistence type="predicted"/>